<dbReference type="WBParaSite" id="maker-uti_cns_0005002-snap-gene-0.11-mRNA-1">
    <property type="protein sequence ID" value="maker-uti_cns_0005002-snap-gene-0.11-mRNA-1"/>
    <property type="gene ID" value="maker-uti_cns_0005002-snap-gene-0.11"/>
</dbReference>
<keyword evidence="2" id="KW-1185">Reference proteome</keyword>
<evidence type="ECO:0000313" key="4">
    <source>
        <dbReference type="WBParaSite" id="maker-uti_cns_0047760-snap-gene-0.23-mRNA-1"/>
    </source>
</evidence>
<feature type="compositionally biased region" description="Gly residues" evidence="1">
    <location>
        <begin position="1"/>
        <end position="10"/>
    </location>
</feature>
<feature type="compositionally biased region" description="Low complexity" evidence="1">
    <location>
        <begin position="36"/>
        <end position="45"/>
    </location>
</feature>
<feature type="region of interest" description="Disordered" evidence="1">
    <location>
        <begin position="90"/>
        <end position="127"/>
    </location>
</feature>
<feature type="compositionally biased region" description="Low complexity" evidence="1">
    <location>
        <begin position="288"/>
        <end position="303"/>
    </location>
</feature>
<feature type="region of interest" description="Disordered" evidence="1">
    <location>
        <begin position="288"/>
        <end position="311"/>
    </location>
</feature>
<dbReference type="WBParaSite" id="maker-uti_cns_0047760-snap-gene-0.23-mRNA-1">
    <property type="protein sequence ID" value="maker-uti_cns_0047760-snap-gene-0.23-mRNA-1"/>
    <property type="gene ID" value="maker-uti_cns_0047760-snap-gene-0.23"/>
</dbReference>
<proteinExistence type="predicted"/>
<dbReference type="AlphaFoldDB" id="A0A1I8H9X8"/>
<sequence>MASRPFGGGRKSTLVPINTKAAPPEPDSGLGTPCISSASTDSSSGGSSGRRRRANQPLRTSSSDDDSAEDTSSCASSTCQVYRRAPGFLDHAHAHPVQQHRAGGGRLKEKRALLQQQQQLPSVAPVAASVPMRSRHLPKSMWQEPDEASYSPATLLPRLALHRSVDDVSELGLTGSSPFRNRCAAGGPLKPPIRTVLNLDPSECLQRKLFEVALKPPPAIEQQKKQQQLRPTDRLQPIAQRPPVGSKSSFLSNNDPCLSDCNKFPYLGRTGLAAAVLSDSSDCLHQQQPLQQQLQQQQQQQQQQHRDSSPTRLLAEVAKQL</sequence>
<accession>A0A1I8H9X8</accession>
<name>A0A1I8H9X8_9PLAT</name>
<feature type="region of interest" description="Disordered" evidence="1">
    <location>
        <begin position="1"/>
        <end position="76"/>
    </location>
</feature>
<reference evidence="3 4" key="1">
    <citation type="submission" date="2016-11" db="UniProtKB">
        <authorList>
            <consortium name="WormBaseParasite"/>
        </authorList>
    </citation>
    <scope>IDENTIFICATION</scope>
</reference>
<feature type="region of interest" description="Disordered" evidence="1">
    <location>
        <begin position="217"/>
        <end position="252"/>
    </location>
</feature>
<evidence type="ECO:0000313" key="3">
    <source>
        <dbReference type="WBParaSite" id="maker-uti_cns_0005002-snap-gene-0.11-mRNA-1"/>
    </source>
</evidence>
<protein>
    <submittedName>
        <fullName evidence="3 4">Uncharacterized protein</fullName>
    </submittedName>
</protein>
<dbReference type="Proteomes" id="UP000095280">
    <property type="component" value="Unplaced"/>
</dbReference>
<organism evidence="2 3">
    <name type="scientific">Macrostomum lignano</name>
    <dbReference type="NCBI Taxonomy" id="282301"/>
    <lineage>
        <taxon>Eukaryota</taxon>
        <taxon>Metazoa</taxon>
        <taxon>Spiralia</taxon>
        <taxon>Lophotrochozoa</taxon>
        <taxon>Platyhelminthes</taxon>
        <taxon>Rhabditophora</taxon>
        <taxon>Macrostomorpha</taxon>
        <taxon>Macrostomida</taxon>
        <taxon>Macrostomidae</taxon>
        <taxon>Macrostomum</taxon>
    </lineage>
</organism>
<evidence type="ECO:0000313" key="2">
    <source>
        <dbReference type="Proteomes" id="UP000095280"/>
    </source>
</evidence>
<evidence type="ECO:0000256" key="1">
    <source>
        <dbReference type="SAM" id="MobiDB-lite"/>
    </source>
</evidence>